<gene>
    <name evidence="2" type="ORF">MYP_755</name>
</gene>
<dbReference type="PANTHER" id="PTHR42850">
    <property type="entry name" value="METALLOPHOSPHOESTERASE"/>
    <property type="match status" value="1"/>
</dbReference>
<keyword evidence="3" id="KW-1185">Reference proteome</keyword>
<sequence length="209" mass="24050">MVESIINLTKQDCLYFLGDYIDRGPDSKGVIDYILELKEKGYNLRCLLGNHEDMLLQSFSDSTYERMWLLNGGDTSLKSFGVSTIHEIDEKYVSFFKELELYIVLDNYILVHAGLDFKSANIFSGKDVLVWTRYSEVDPLRTGNRIVVHGHTPMDQERILSKLDSSHENFEINIDGGCVYALSARKYGYLCCLLLETKEIFFSENLELQ</sequence>
<evidence type="ECO:0000313" key="2">
    <source>
        <dbReference type="EMBL" id="GAL83528.1"/>
    </source>
</evidence>
<dbReference type="AlphaFoldDB" id="A0A098LBC0"/>
<dbReference type="InterPro" id="IPR004843">
    <property type="entry name" value="Calcineurin-like_PHP"/>
</dbReference>
<dbReference type="Proteomes" id="UP000030185">
    <property type="component" value="Unassembled WGS sequence"/>
</dbReference>
<dbReference type="EMBL" id="BBLT01000001">
    <property type="protein sequence ID" value="GAL83528.1"/>
    <property type="molecule type" value="Genomic_DNA"/>
</dbReference>
<dbReference type="Pfam" id="PF00149">
    <property type="entry name" value="Metallophos"/>
    <property type="match status" value="1"/>
</dbReference>
<accession>A0A098LBC0</accession>
<dbReference type="PANTHER" id="PTHR42850:SF4">
    <property type="entry name" value="ZINC-DEPENDENT ENDOPOLYPHOSPHATASE"/>
    <property type="match status" value="1"/>
</dbReference>
<comment type="caution">
    <text evidence="2">The sequence shown here is derived from an EMBL/GenBank/DDBJ whole genome shotgun (WGS) entry which is preliminary data.</text>
</comment>
<feature type="domain" description="Calcineurin-like phosphoesterase" evidence="1">
    <location>
        <begin position="9"/>
        <end position="158"/>
    </location>
</feature>
<dbReference type="GO" id="GO:0110154">
    <property type="term" value="P:RNA decapping"/>
    <property type="evidence" value="ECO:0007669"/>
    <property type="project" value="TreeGrafter"/>
</dbReference>
<reference evidence="2 3" key="1">
    <citation type="submission" date="2014-09" db="EMBL/GenBank/DDBJ databases">
        <title>Sporocytophaga myxococcoides PG-01 genome sequencing.</title>
        <authorList>
            <person name="Liu L."/>
            <person name="Gao P.J."/>
            <person name="Chen G.J."/>
            <person name="Wang L.S."/>
        </authorList>
    </citation>
    <scope>NUCLEOTIDE SEQUENCE [LARGE SCALE GENOMIC DNA]</scope>
    <source>
        <strain evidence="2 3">PG-01</strain>
    </source>
</reference>
<dbReference type="GO" id="GO:0016791">
    <property type="term" value="F:phosphatase activity"/>
    <property type="evidence" value="ECO:0007669"/>
    <property type="project" value="TreeGrafter"/>
</dbReference>
<dbReference type="GO" id="GO:0005737">
    <property type="term" value="C:cytoplasm"/>
    <property type="evidence" value="ECO:0007669"/>
    <property type="project" value="TreeGrafter"/>
</dbReference>
<organism evidence="2 3">
    <name type="scientific">Sporocytophaga myxococcoides</name>
    <dbReference type="NCBI Taxonomy" id="153721"/>
    <lineage>
        <taxon>Bacteria</taxon>
        <taxon>Pseudomonadati</taxon>
        <taxon>Bacteroidota</taxon>
        <taxon>Cytophagia</taxon>
        <taxon>Cytophagales</taxon>
        <taxon>Cytophagaceae</taxon>
        <taxon>Sporocytophaga</taxon>
    </lineage>
</organism>
<dbReference type="STRING" id="153721.MYP_755"/>
<dbReference type="InterPro" id="IPR050126">
    <property type="entry name" value="Ap4A_hydrolase"/>
</dbReference>
<dbReference type="Gene3D" id="3.60.21.10">
    <property type="match status" value="1"/>
</dbReference>
<dbReference type="InterPro" id="IPR029052">
    <property type="entry name" value="Metallo-depent_PP-like"/>
</dbReference>
<dbReference type="GO" id="GO:0008803">
    <property type="term" value="F:bis(5'-nucleosyl)-tetraphosphatase (symmetrical) activity"/>
    <property type="evidence" value="ECO:0007669"/>
    <property type="project" value="TreeGrafter"/>
</dbReference>
<evidence type="ECO:0000259" key="1">
    <source>
        <dbReference type="Pfam" id="PF00149"/>
    </source>
</evidence>
<dbReference type="eggNOG" id="COG0639">
    <property type="taxonomic scope" value="Bacteria"/>
</dbReference>
<dbReference type="SUPFAM" id="SSF56300">
    <property type="entry name" value="Metallo-dependent phosphatases"/>
    <property type="match status" value="1"/>
</dbReference>
<name>A0A098LBC0_9BACT</name>
<protein>
    <submittedName>
        <fullName evidence="2">Metallophosphoesterase</fullName>
    </submittedName>
</protein>
<proteinExistence type="predicted"/>
<evidence type="ECO:0000313" key="3">
    <source>
        <dbReference type="Proteomes" id="UP000030185"/>
    </source>
</evidence>